<gene>
    <name evidence="2" type="ORF">FAA86_04690</name>
</gene>
<protein>
    <submittedName>
        <fullName evidence="2">Uncharacterized protein</fullName>
    </submittedName>
</protein>
<feature type="region of interest" description="Disordered" evidence="1">
    <location>
        <begin position="1"/>
        <end position="20"/>
    </location>
</feature>
<sequence length="62" mass="6505">MTPRSKTNKIDAGPGADRAQAAVVPGAQLAKAAKPVSNPPEVDDFVEDLLVTDKIILDHLAK</sequence>
<evidence type="ECO:0000313" key="3">
    <source>
        <dbReference type="Proteomes" id="UP000307378"/>
    </source>
</evidence>
<dbReference type="RefSeq" id="WP_136538585.1">
    <property type="nucleotide sequence ID" value="NZ_STGU01000002.1"/>
</dbReference>
<evidence type="ECO:0000313" key="2">
    <source>
        <dbReference type="EMBL" id="THV38099.1"/>
    </source>
</evidence>
<dbReference type="Proteomes" id="UP000307378">
    <property type="component" value="Unassembled WGS sequence"/>
</dbReference>
<proteinExistence type="predicted"/>
<accession>A0A4S8QAS3</accession>
<reference evidence="2 3" key="1">
    <citation type="submission" date="2019-04" db="EMBL/GenBank/DDBJ databases">
        <title>genome sequence of strain W3.</title>
        <authorList>
            <person name="Gao J."/>
            <person name="Sun J."/>
        </authorList>
    </citation>
    <scope>NUCLEOTIDE SEQUENCE [LARGE SCALE GENOMIC DNA]</scope>
    <source>
        <strain evidence="2 3">W3</strain>
    </source>
</reference>
<dbReference type="EMBL" id="STGU01000002">
    <property type="protein sequence ID" value="THV38099.1"/>
    <property type="molecule type" value="Genomic_DNA"/>
</dbReference>
<comment type="caution">
    <text evidence="2">The sequence shown here is derived from an EMBL/GenBank/DDBJ whole genome shotgun (WGS) entry which is preliminary data.</text>
</comment>
<evidence type="ECO:0000256" key="1">
    <source>
        <dbReference type="SAM" id="MobiDB-lite"/>
    </source>
</evidence>
<dbReference type="AlphaFoldDB" id="A0A4S8QAS3"/>
<organism evidence="2 3">
    <name type="scientific">Rhizobium rosettiformans W3</name>
    <dbReference type="NCBI Taxonomy" id="538378"/>
    <lineage>
        <taxon>Bacteria</taxon>
        <taxon>Pseudomonadati</taxon>
        <taxon>Pseudomonadota</taxon>
        <taxon>Alphaproteobacteria</taxon>
        <taxon>Hyphomicrobiales</taxon>
        <taxon>Rhizobiaceae</taxon>
        <taxon>Rhizobium/Agrobacterium group</taxon>
        <taxon>Rhizobium</taxon>
    </lineage>
</organism>
<name>A0A4S8QAS3_9HYPH</name>